<gene>
    <name evidence="1" type="ORF">BDK92_2202</name>
</gene>
<organism evidence="1 2">
    <name type="scientific">Micromonospora pisi</name>
    <dbReference type="NCBI Taxonomy" id="589240"/>
    <lineage>
        <taxon>Bacteria</taxon>
        <taxon>Bacillati</taxon>
        <taxon>Actinomycetota</taxon>
        <taxon>Actinomycetes</taxon>
        <taxon>Micromonosporales</taxon>
        <taxon>Micromonosporaceae</taxon>
        <taxon>Micromonospora</taxon>
    </lineage>
</organism>
<evidence type="ECO:0000313" key="2">
    <source>
        <dbReference type="Proteomes" id="UP000277671"/>
    </source>
</evidence>
<protein>
    <submittedName>
        <fullName evidence="1">Uncharacterized protein DUF397</fullName>
    </submittedName>
</protein>
<proteinExistence type="predicted"/>
<dbReference type="AlphaFoldDB" id="A0A495JGK2"/>
<dbReference type="EMBL" id="RBKT01000001">
    <property type="protein sequence ID" value="RKR87901.1"/>
    <property type="molecule type" value="Genomic_DNA"/>
</dbReference>
<keyword evidence="2" id="KW-1185">Reference proteome</keyword>
<reference evidence="1 2" key="1">
    <citation type="submission" date="2018-10" db="EMBL/GenBank/DDBJ databases">
        <title>Sequencing the genomes of 1000 actinobacteria strains.</title>
        <authorList>
            <person name="Klenk H.-P."/>
        </authorList>
    </citation>
    <scope>NUCLEOTIDE SEQUENCE [LARGE SCALE GENOMIC DNA]</scope>
    <source>
        <strain evidence="1 2">DSM 45175</strain>
    </source>
</reference>
<sequence>MAEKVNLYEVDATGVNLRKLCGGGINNLSMESCVAAAILPGNPDAVTIGDSKLGADTPTLRFTRQELNNFFAAYQAGEIS</sequence>
<dbReference type="OrthoDB" id="3388456at2"/>
<accession>A0A495JGK2</accession>
<dbReference type="RefSeq" id="WP_121156598.1">
    <property type="nucleotide sequence ID" value="NZ_RBKT01000001.1"/>
</dbReference>
<name>A0A495JGK2_9ACTN</name>
<dbReference type="Proteomes" id="UP000277671">
    <property type="component" value="Unassembled WGS sequence"/>
</dbReference>
<evidence type="ECO:0000313" key="1">
    <source>
        <dbReference type="EMBL" id="RKR87901.1"/>
    </source>
</evidence>
<comment type="caution">
    <text evidence="1">The sequence shown here is derived from an EMBL/GenBank/DDBJ whole genome shotgun (WGS) entry which is preliminary data.</text>
</comment>